<dbReference type="STRING" id="537013.CLOSTMETH_03083"/>
<reference evidence="1 2" key="1">
    <citation type="submission" date="2009-01" db="EMBL/GenBank/DDBJ databases">
        <authorList>
            <person name="Fulton L."/>
            <person name="Clifton S."/>
            <person name="Fulton B."/>
            <person name="Xu J."/>
            <person name="Minx P."/>
            <person name="Pepin K.H."/>
            <person name="Johnson M."/>
            <person name="Bhonagiri V."/>
            <person name="Nash W.E."/>
            <person name="Mardis E.R."/>
            <person name="Wilson R.K."/>
        </authorList>
    </citation>
    <scope>NUCLEOTIDE SEQUENCE [LARGE SCALE GENOMIC DNA]</scope>
    <source>
        <strain evidence="1 2">DSM 5476</strain>
    </source>
</reference>
<organism evidence="1 2">
    <name type="scientific">[Clostridium] methylpentosum DSM 5476</name>
    <dbReference type="NCBI Taxonomy" id="537013"/>
    <lineage>
        <taxon>Bacteria</taxon>
        <taxon>Bacillati</taxon>
        <taxon>Bacillota</taxon>
        <taxon>Clostridia</taxon>
        <taxon>Eubacteriales</taxon>
        <taxon>Oscillospiraceae</taxon>
        <taxon>Oscillospiraceae incertae sedis</taxon>
    </lineage>
</organism>
<evidence type="ECO:0000313" key="2">
    <source>
        <dbReference type="Proteomes" id="UP000003340"/>
    </source>
</evidence>
<dbReference type="AlphaFoldDB" id="C0EGT9"/>
<keyword evidence="2" id="KW-1185">Reference proteome</keyword>
<accession>C0EGT9</accession>
<protein>
    <submittedName>
        <fullName evidence="1">Uncharacterized protein</fullName>
    </submittedName>
</protein>
<name>C0EGT9_9FIRM</name>
<sequence length="186" mass="21372">MCDDVKIKKDSSPEEEYHQELVETESIVAMLYNQKQNGNIDRARSLGRKMAEQVDADDGEFCFGYDADENDQVVLQRRMLLAFTVKRGFELFCPNMIVTKTANNQFFDIIHKNSPHIYEDIQANGAFSYYTLCIRDSRESEKCIGETFATLSGHNGDKIYSELGEALYLHFLDLVAQEVNKLEFVK</sequence>
<evidence type="ECO:0000313" key="1">
    <source>
        <dbReference type="EMBL" id="EEG29313.1"/>
    </source>
</evidence>
<dbReference type="EMBL" id="ACEC01000109">
    <property type="protein sequence ID" value="EEG29313.1"/>
    <property type="molecule type" value="Genomic_DNA"/>
</dbReference>
<dbReference type="Proteomes" id="UP000003340">
    <property type="component" value="Unassembled WGS sequence"/>
</dbReference>
<dbReference type="eggNOG" id="ENOG50336YI">
    <property type="taxonomic scope" value="Bacteria"/>
</dbReference>
<proteinExistence type="predicted"/>
<reference evidence="1 2" key="2">
    <citation type="submission" date="2009-02" db="EMBL/GenBank/DDBJ databases">
        <title>Draft genome sequence of Clostridium methylpentosum (DSM 5476).</title>
        <authorList>
            <person name="Sudarsanam P."/>
            <person name="Ley R."/>
            <person name="Guruge J."/>
            <person name="Turnbaugh P.J."/>
            <person name="Mahowald M."/>
            <person name="Liep D."/>
            <person name="Gordon J."/>
        </authorList>
    </citation>
    <scope>NUCLEOTIDE SEQUENCE [LARGE SCALE GENOMIC DNA]</scope>
    <source>
        <strain evidence="1 2">DSM 5476</strain>
    </source>
</reference>
<comment type="caution">
    <text evidence="1">The sequence shown here is derived from an EMBL/GenBank/DDBJ whole genome shotgun (WGS) entry which is preliminary data.</text>
</comment>
<dbReference type="HOGENOM" id="CLU_107942_0_0_9"/>
<gene>
    <name evidence="1" type="ORF">CLOSTMETH_03083</name>
</gene>